<evidence type="ECO:0000256" key="3">
    <source>
        <dbReference type="ARBA" id="ARBA00022692"/>
    </source>
</evidence>
<dbReference type="CDD" id="cd06580">
    <property type="entry name" value="TM_PBP1_transp_TpRbsC_like"/>
    <property type="match status" value="1"/>
</dbReference>
<comment type="caution">
    <text evidence="8">The sequence shown here is derived from an EMBL/GenBank/DDBJ whole genome shotgun (WGS) entry which is preliminary data.</text>
</comment>
<evidence type="ECO:0000313" key="9">
    <source>
        <dbReference type="Proteomes" id="UP001165685"/>
    </source>
</evidence>
<dbReference type="EMBL" id="JAQFWP010000108">
    <property type="protein sequence ID" value="MDA2808840.1"/>
    <property type="molecule type" value="Genomic_DNA"/>
</dbReference>
<keyword evidence="2" id="KW-1003">Cell membrane</keyword>
<organism evidence="8 9">
    <name type="scientific">Nocardiopsis suaedae</name>
    <dbReference type="NCBI Taxonomy" id="3018444"/>
    <lineage>
        <taxon>Bacteria</taxon>
        <taxon>Bacillati</taxon>
        <taxon>Actinomycetota</taxon>
        <taxon>Actinomycetes</taxon>
        <taxon>Streptosporangiales</taxon>
        <taxon>Nocardiopsidaceae</taxon>
        <taxon>Nocardiopsis</taxon>
    </lineage>
</organism>
<keyword evidence="4 7" id="KW-1133">Transmembrane helix</keyword>
<feature type="transmembrane region" description="Helical" evidence="7">
    <location>
        <begin position="214"/>
        <end position="236"/>
    </location>
</feature>
<evidence type="ECO:0000256" key="2">
    <source>
        <dbReference type="ARBA" id="ARBA00022475"/>
    </source>
</evidence>
<evidence type="ECO:0000256" key="6">
    <source>
        <dbReference type="SAM" id="MobiDB-lite"/>
    </source>
</evidence>
<comment type="subcellular location">
    <subcellularLocation>
        <location evidence="1">Cell membrane</location>
        <topology evidence="1">Multi-pass membrane protein</topology>
    </subcellularLocation>
</comment>
<dbReference type="RefSeq" id="WP_270681426.1">
    <property type="nucleotide sequence ID" value="NZ_JAQFWP010000108.1"/>
</dbReference>
<keyword evidence="3 7" id="KW-0812">Transmembrane</keyword>
<feature type="transmembrane region" description="Helical" evidence="7">
    <location>
        <begin position="113"/>
        <end position="133"/>
    </location>
</feature>
<evidence type="ECO:0000313" key="8">
    <source>
        <dbReference type="EMBL" id="MDA2808840.1"/>
    </source>
</evidence>
<evidence type="ECO:0000256" key="7">
    <source>
        <dbReference type="SAM" id="Phobius"/>
    </source>
</evidence>
<feature type="transmembrane region" description="Helical" evidence="7">
    <location>
        <begin position="484"/>
        <end position="503"/>
    </location>
</feature>
<feature type="transmembrane region" description="Helical" evidence="7">
    <location>
        <begin position="248"/>
        <end position="266"/>
    </location>
</feature>
<feature type="transmembrane region" description="Helical" evidence="7">
    <location>
        <begin position="272"/>
        <end position="294"/>
    </location>
</feature>
<accession>A0ABT4TVW3</accession>
<evidence type="ECO:0000256" key="5">
    <source>
        <dbReference type="ARBA" id="ARBA00023136"/>
    </source>
</evidence>
<proteinExistence type="predicted"/>
<feature type="transmembrane region" description="Helical" evidence="7">
    <location>
        <begin position="458"/>
        <end position="478"/>
    </location>
</feature>
<reference evidence="8" key="1">
    <citation type="submission" date="2023-01" db="EMBL/GenBank/DDBJ databases">
        <title>Draft genome sequence of Nocardiopsis sp. LSu2-4 isolated from halophytes.</title>
        <authorList>
            <person name="Duangmal K."/>
            <person name="Chantavorakit T."/>
        </authorList>
    </citation>
    <scope>NUCLEOTIDE SEQUENCE</scope>
    <source>
        <strain evidence="8">LSu2-4</strain>
    </source>
</reference>
<dbReference type="PANTHER" id="PTHR47089:SF1">
    <property type="entry name" value="GUANOSINE ABC TRANSPORTER PERMEASE PROTEIN NUPP"/>
    <property type="match status" value="1"/>
</dbReference>
<dbReference type="Pfam" id="PF02653">
    <property type="entry name" value="BPD_transp_2"/>
    <property type="match status" value="1"/>
</dbReference>
<feature type="transmembrane region" description="Helical" evidence="7">
    <location>
        <begin position="169"/>
        <end position="194"/>
    </location>
</feature>
<dbReference type="PANTHER" id="PTHR47089">
    <property type="entry name" value="ABC TRANSPORTER, PERMEASE PROTEIN"/>
    <property type="match status" value="1"/>
</dbReference>
<evidence type="ECO:0000256" key="4">
    <source>
        <dbReference type="ARBA" id="ARBA00022989"/>
    </source>
</evidence>
<feature type="compositionally biased region" description="Basic and acidic residues" evidence="6">
    <location>
        <begin position="13"/>
        <end position="23"/>
    </location>
</feature>
<feature type="transmembrane region" description="Helical" evidence="7">
    <location>
        <begin position="145"/>
        <end position="162"/>
    </location>
</feature>
<protein>
    <submittedName>
        <fullName evidence="8">ABC transporter permease</fullName>
    </submittedName>
</protein>
<sequence length="526" mass="53493">MSGAEHGPPGGGERPEGPDRSEEPVGSIEGEPDTAPRPAPSGARPPGGPLQVWPGIAGAAVAAAAATWLLDLFLIAAAALAVAVAASYLAAVAAPRALPPAFAAAARDAEPPLIRGAVMVLSPVLGVACGLAVAAVADLWLIEPVSYALGGLAGGAAAPVLHRGLTRDLALAMAAVGTAVVLAVLATAAVLVATGVDPLFAFAEMLAHGTRPDSLVNIVNNASTLYLSAVAVAIGFRMRLFNIGVDGQYRLAALAAAAVGGAVALPPVLHQAVIIATAVAVGGLWAGLAGFLKVARGVSEVISTIMLNAIATGITAYLLSTDRLAVEIGVNNIGTSPIPASGWVPSVPMDFMGSRVDMFGLVLLAAAVGAGYWWLLERTRFGFDLRATGQSPTAAQASGVDVKRMVLLAMVISGMVAGLVGMPQLLGDSHYYALDFPAGLGFIGIAIALLGRNHPVGIALAALFWGFLDQASLVLDFRGIPKEMAVVTQATVVLTVVVVYEVVHRWGRRYEQQQVGKELGRAEVAA</sequence>
<feature type="transmembrane region" description="Helical" evidence="7">
    <location>
        <begin position="405"/>
        <end position="425"/>
    </location>
</feature>
<name>A0ABT4TVW3_9ACTN</name>
<dbReference type="Proteomes" id="UP001165685">
    <property type="component" value="Unassembled WGS sequence"/>
</dbReference>
<feature type="transmembrane region" description="Helical" evidence="7">
    <location>
        <begin position="358"/>
        <end position="376"/>
    </location>
</feature>
<feature type="transmembrane region" description="Helical" evidence="7">
    <location>
        <begin position="72"/>
        <end position="92"/>
    </location>
</feature>
<keyword evidence="5 7" id="KW-0472">Membrane</keyword>
<feature type="transmembrane region" description="Helical" evidence="7">
    <location>
        <begin position="301"/>
        <end position="319"/>
    </location>
</feature>
<feature type="region of interest" description="Disordered" evidence="6">
    <location>
        <begin position="1"/>
        <end position="48"/>
    </location>
</feature>
<dbReference type="InterPro" id="IPR001851">
    <property type="entry name" value="ABC_transp_permease"/>
</dbReference>
<evidence type="ECO:0000256" key="1">
    <source>
        <dbReference type="ARBA" id="ARBA00004651"/>
    </source>
</evidence>
<feature type="transmembrane region" description="Helical" evidence="7">
    <location>
        <begin position="431"/>
        <end position="451"/>
    </location>
</feature>
<gene>
    <name evidence="8" type="ORF">O4U47_30320</name>
</gene>
<keyword evidence="9" id="KW-1185">Reference proteome</keyword>